<keyword evidence="8" id="KW-1185">Reference proteome</keyword>
<dbReference type="InterPro" id="IPR011682">
    <property type="entry name" value="Glyco_hydro_38_C"/>
</dbReference>
<dbReference type="InterPro" id="IPR013780">
    <property type="entry name" value="Glyco_hydro_b"/>
</dbReference>
<dbReference type="SUPFAM" id="SSF88688">
    <property type="entry name" value="Families 57/38 glycoside transferase middle domain"/>
    <property type="match status" value="1"/>
</dbReference>
<dbReference type="InterPro" id="IPR027291">
    <property type="entry name" value="Glyco_hydro_38_N_sf"/>
</dbReference>
<name>A0A6B9ZQV3_9BACT</name>
<dbReference type="AlphaFoldDB" id="A0A6B9ZQV3"/>
<feature type="domain" description="Glycoside hydrolase family 38 N-terminal" evidence="5">
    <location>
        <begin position="63"/>
        <end position="193"/>
    </location>
</feature>
<sequence length="830" mass="92621">MRHTFTGLTVLLTVVAGHSFAQQQYFIDGYHGGRYGHYPAGYTGYIVEQLQANPDWKINLEIEPETWDVVRVEEPAAYASLKKIFADQSAAGRIEYVNPGYGQSYLYTGSGESMIRQFTYGMQKIRAHFPETVLTTYSSEEPCFTSALPQVLRSLGFKYASLKNPNTCWGGYTRAFGGELVQWLGPDGSSLRTVPRYGSEALLERSTWQTTAWNNNTDYIRSAVAAGIQHPVGMCLQDAGWRVGPWLKQHARYETWRNYIGHVADTTKITPWKLSQEDIQVSLVWGSQALQRIAQQVRRAENKLAAAEKYAAINTIRQHSPWPQISLDTAWKALLLAQHHDCWIVPYNGQKGDTWIDKVKNWTDVTLAVSDSMLLQQQATGDLIRVVNTTAHVREEWVHLSHYGGHAPEVKDPNGKPAKACLRQDGSLVFKATVPAMGYTVYRISETGKPATFPAHGKRLPDGRYRIETDKYLMVIDPAKGGVISSLIDRAAGNRELVDTKHRRGFNELRGYFYNESAWHSSMDTIATVRLKEDNPAEVVAEIKGYISGHPFTQLITLTNGAAGIDMQLKIDWQGAPGIGAPPAVHYRAEDYHKAFYNDSFKLQVLLPVNLAQQRISKDAPYDVTESRLSNTFFNTWDSIKNNVLLHWADVTDGKTGLALFTDHTTSYVHGENYPLGFTVQFTGTALWGRNYTVSGPTEVHYAILPHSGAWDAAGVSAAATRWCEPLLTMPTITQDVFSLLTVTDKNWEVPALLMDGNDLLIRIYNAAGDEEEHTLSVTGTAEAALLEQLNGQLIATLPSTQTKGKTAIRLAIPRFGIRTIRLKNLNVHQ</sequence>
<reference evidence="7 8" key="1">
    <citation type="submission" date="2020-01" db="EMBL/GenBank/DDBJ databases">
        <title>Complete genome sequence of Chitinophaga sp. H33E-04 isolated from quinoa roots.</title>
        <authorList>
            <person name="Weon H.-Y."/>
            <person name="Lee S.A."/>
        </authorList>
    </citation>
    <scope>NUCLEOTIDE SEQUENCE [LARGE SCALE GENOMIC DNA]</scope>
    <source>
        <strain evidence="7 8">H33E-04</strain>
    </source>
</reference>
<evidence type="ECO:0000256" key="3">
    <source>
        <dbReference type="ARBA" id="ARBA00022801"/>
    </source>
</evidence>
<dbReference type="InterPro" id="IPR011013">
    <property type="entry name" value="Gal_mutarotase_sf_dom"/>
</dbReference>
<dbReference type="SUPFAM" id="SSF88713">
    <property type="entry name" value="Glycoside hydrolase/deacetylase"/>
    <property type="match status" value="1"/>
</dbReference>
<dbReference type="Gene3D" id="3.20.110.10">
    <property type="entry name" value="Glycoside hydrolase 38, N terminal domain"/>
    <property type="match status" value="1"/>
</dbReference>
<dbReference type="Pfam" id="PF01074">
    <property type="entry name" value="Glyco_hydro_38N"/>
    <property type="match status" value="1"/>
</dbReference>
<evidence type="ECO:0000313" key="7">
    <source>
        <dbReference type="EMBL" id="QHS63903.1"/>
    </source>
</evidence>
<dbReference type="PANTHER" id="PTHR46017:SF1">
    <property type="entry name" value="ALPHA-MANNOSIDASE 2C1"/>
    <property type="match status" value="1"/>
</dbReference>
<evidence type="ECO:0000313" key="8">
    <source>
        <dbReference type="Proteomes" id="UP000476411"/>
    </source>
</evidence>
<protein>
    <submittedName>
        <fullName evidence="7">Glycosyl hydrolase</fullName>
    </submittedName>
</protein>
<dbReference type="GO" id="GO:0004559">
    <property type="term" value="F:alpha-mannosidase activity"/>
    <property type="evidence" value="ECO:0007669"/>
    <property type="project" value="InterPro"/>
</dbReference>
<dbReference type="Gene3D" id="1.20.1270.50">
    <property type="entry name" value="Glycoside hydrolase family 38, central domain"/>
    <property type="match status" value="1"/>
</dbReference>
<dbReference type="InterPro" id="IPR011330">
    <property type="entry name" value="Glyco_hydro/deAcase_b/a-brl"/>
</dbReference>
<dbReference type="Gene3D" id="2.60.40.1180">
    <property type="entry name" value="Golgi alpha-mannosidase II"/>
    <property type="match status" value="1"/>
</dbReference>
<dbReference type="KEGG" id="chih:GWR21_00960"/>
<dbReference type="GO" id="GO:0046872">
    <property type="term" value="F:metal ion binding"/>
    <property type="evidence" value="ECO:0007669"/>
    <property type="project" value="UniProtKB-KW"/>
</dbReference>
<proteinExistence type="inferred from homology"/>
<keyword evidence="4" id="KW-0326">Glycosidase</keyword>
<accession>A0A6B9ZQV3</accession>
<dbReference type="GO" id="GO:0009313">
    <property type="term" value="P:oligosaccharide catabolic process"/>
    <property type="evidence" value="ECO:0007669"/>
    <property type="project" value="TreeGrafter"/>
</dbReference>
<evidence type="ECO:0000256" key="1">
    <source>
        <dbReference type="ARBA" id="ARBA00009792"/>
    </source>
</evidence>
<dbReference type="Gene3D" id="2.70.98.30">
    <property type="entry name" value="Golgi alpha-mannosidase II, domain 4"/>
    <property type="match status" value="1"/>
</dbReference>
<gene>
    <name evidence="7" type="ORF">GWR21_00960</name>
</gene>
<organism evidence="7 8">
    <name type="scientific">Chitinophaga agri</name>
    <dbReference type="NCBI Taxonomy" id="2703787"/>
    <lineage>
        <taxon>Bacteria</taxon>
        <taxon>Pseudomonadati</taxon>
        <taxon>Bacteroidota</taxon>
        <taxon>Chitinophagia</taxon>
        <taxon>Chitinophagales</taxon>
        <taxon>Chitinophagaceae</taxon>
        <taxon>Chitinophaga</taxon>
    </lineage>
</organism>
<feature type="domain" description="Glycosyl hydrolase family 38 C-terminal" evidence="6">
    <location>
        <begin position="515"/>
        <end position="665"/>
    </location>
</feature>
<dbReference type="Proteomes" id="UP000476411">
    <property type="component" value="Chromosome"/>
</dbReference>
<keyword evidence="2" id="KW-0479">Metal-binding</keyword>
<dbReference type="SUPFAM" id="SSF74650">
    <property type="entry name" value="Galactose mutarotase-like"/>
    <property type="match status" value="1"/>
</dbReference>
<keyword evidence="3 7" id="KW-0378">Hydrolase</keyword>
<dbReference type="GO" id="GO:0030246">
    <property type="term" value="F:carbohydrate binding"/>
    <property type="evidence" value="ECO:0007669"/>
    <property type="project" value="InterPro"/>
</dbReference>
<dbReference type="InterPro" id="IPR000602">
    <property type="entry name" value="Glyco_hydro_38_N"/>
</dbReference>
<evidence type="ECO:0000256" key="4">
    <source>
        <dbReference type="ARBA" id="ARBA00023295"/>
    </source>
</evidence>
<evidence type="ECO:0000259" key="6">
    <source>
        <dbReference type="Pfam" id="PF07748"/>
    </source>
</evidence>
<dbReference type="InterPro" id="IPR037094">
    <property type="entry name" value="Glyco_hydro_38_cen_sf"/>
</dbReference>
<evidence type="ECO:0000259" key="5">
    <source>
        <dbReference type="Pfam" id="PF01074"/>
    </source>
</evidence>
<dbReference type="EMBL" id="CP048113">
    <property type="protein sequence ID" value="QHS63903.1"/>
    <property type="molecule type" value="Genomic_DNA"/>
</dbReference>
<comment type="similarity">
    <text evidence="1">Belongs to the glycosyl hydrolase 38 family.</text>
</comment>
<dbReference type="InterPro" id="IPR028995">
    <property type="entry name" value="Glyco_hydro_57/38_cen_sf"/>
</dbReference>
<dbReference type="PANTHER" id="PTHR46017">
    <property type="entry name" value="ALPHA-MANNOSIDASE 2C1"/>
    <property type="match status" value="1"/>
</dbReference>
<dbReference type="Pfam" id="PF07748">
    <property type="entry name" value="Glyco_hydro_38C"/>
    <property type="match status" value="1"/>
</dbReference>
<dbReference type="GO" id="GO:0006013">
    <property type="term" value="P:mannose metabolic process"/>
    <property type="evidence" value="ECO:0007669"/>
    <property type="project" value="InterPro"/>
</dbReference>
<evidence type="ECO:0000256" key="2">
    <source>
        <dbReference type="ARBA" id="ARBA00022723"/>
    </source>
</evidence>